<gene>
    <name evidence="3" type="ORF">J8273_2585</name>
</gene>
<name>A0A8J6E3Q2_9EUKA</name>
<dbReference type="AlphaFoldDB" id="A0A8J6E3Q2"/>
<protein>
    <submittedName>
        <fullName evidence="3">Chromosome partition protein Smc</fullName>
    </submittedName>
</protein>
<feature type="coiled-coil region" evidence="1">
    <location>
        <begin position="413"/>
        <end position="466"/>
    </location>
</feature>
<keyword evidence="4" id="KW-1185">Reference proteome</keyword>
<keyword evidence="1" id="KW-0175">Coiled coil</keyword>
<sequence length="692" mass="77349">MPSGRTAPAPVSGGRWKPSHSAWSTGWAQNWTPWPTGWSWGPCRGYPRWRRSPCPTPTWSTSEQLFMVQYSSFICKRLTPDLTELSACDFMAEVVLLTRMNCCSLVFAKTRTVAACSCVSEASTVPTVHEHSHSRVQFMAQKRSAMQRRQTFGLSSRARTPGKRRTTLSVPKSAAKAPKTPSRTRGGPDVGAIIEWLAFSGFKEAVSEDSLTKFMPTLCRAIKHVALEHIGVQLDSVGDGDKRSLAEFRKNASKAFATAMELGLKEDMNYLSEFPRAGQEMTHLPVVLKSLNNACLTMNAQVAEHQERIRAMPEGTVMDGEQEGLGDAALACAGLPVDDPNSERQVCAMLGLEEADPHRQEVIEAECEDIIRATNELVEQTASNEAEIKMLRAELDKLASSSLARVEAPETRLAAHKKDLEDAEKKLRQQGTSELVKARDILQEGLSTIRSQVEQVEAQCRQTEDAKRQIVDSLRDNVPPQLAGTVSLLDGTLAEVKACRKTLVDFDSSLKAEAATKAKTKTELELKAESVRAEAASMTSMEAALDEEIESVTRMIELKQDQKRKNDKREVQRMQEDIKRQEGLQKEVDALSAELADTKIEAAEQKEKLESEARAMIRTMTAEVQEMMEARRFTNETVPRILQKELEMQKRIRETEEENLRKVRVLMKELDRRKELTEKIRAITARVKGHQG</sequence>
<dbReference type="Proteomes" id="UP000717585">
    <property type="component" value="Unassembled WGS sequence"/>
</dbReference>
<feature type="compositionally biased region" description="Polar residues" evidence="2">
    <location>
        <begin position="148"/>
        <end position="158"/>
    </location>
</feature>
<organism evidence="3 4">
    <name type="scientific">Carpediemonas membranifera</name>
    <dbReference type="NCBI Taxonomy" id="201153"/>
    <lineage>
        <taxon>Eukaryota</taxon>
        <taxon>Metamonada</taxon>
        <taxon>Carpediemonas-like organisms</taxon>
        <taxon>Carpediemonas</taxon>
    </lineage>
</organism>
<proteinExistence type="predicted"/>
<evidence type="ECO:0000256" key="2">
    <source>
        <dbReference type="SAM" id="MobiDB-lite"/>
    </source>
</evidence>
<comment type="caution">
    <text evidence="3">The sequence shown here is derived from an EMBL/GenBank/DDBJ whole genome shotgun (WGS) entry which is preliminary data.</text>
</comment>
<feature type="region of interest" description="Disordered" evidence="2">
    <location>
        <begin position="1"/>
        <end position="24"/>
    </location>
</feature>
<evidence type="ECO:0000313" key="3">
    <source>
        <dbReference type="EMBL" id="KAG9396233.1"/>
    </source>
</evidence>
<feature type="coiled-coil region" evidence="1">
    <location>
        <begin position="653"/>
        <end position="686"/>
    </location>
</feature>
<feature type="region of interest" description="Disordered" evidence="2">
    <location>
        <begin position="148"/>
        <end position="187"/>
    </location>
</feature>
<feature type="coiled-coil region" evidence="1">
    <location>
        <begin position="564"/>
        <end position="619"/>
    </location>
</feature>
<accession>A0A8J6E3Q2</accession>
<dbReference type="EMBL" id="JAHDYR010000007">
    <property type="protein sequence ID" value="KAG9396233.1"/>
    <property type="molecule type" value="Genomic_DNA"/>
</dbReference>
<evidence type="ECO:0000256" key="1">
    <source>
        <dbReference type="SAM" id="Coils"/>
    </source>
</evidence>
<evidence type="ECO:0000313" key="4">
    <source>
        <dbReference type="Proteomes" id="UP000717585"/>
    </source>
</evidence>
<reference evidence="3" key="1">
    <citation type="submission" date="2021-05" db="EMBL/GenBank/DDBJ databases">
        <title>A free-living protist that lacks canonical eukaryotic 1 DNA replication and segregation systems.</title>
        <authorList>
            <person name="Salas-Leiva D.E."/>
            <person name="Tromer E.C."/>
            <person name="Curtis B.A."/>
            <person name="Jerlstrom-Hultqvist J."/>
            <person name="Kolisko M."/>
            <person name="Yi Z."/>
            <person name="Salas-Leiva J.S."/>
            <person name="Gallot-Lavallee L."/>
            <person name="Kops G.J.P.L."/>
            <person name="Archibald J.M."/>
            <person name="Simpson A.G.B."/>
            <person name="Roger A.J."/>
        </authorList>
    </citation>
    <scope>NUCLEOTIDE SEQUENCE</scope>
    <source>
        <strain evidence="3">BICM</strain>
    </source>
</reference>